<dbReference type="GO" id="GO:0005794">
    <property type="term" value="C:Golgi apparatus"/>
    <property type="evidence" value="ECO:0007669"/>
    <property type="project" value="TreeGrafter"/>
</dbReference>
<evidence type="ECO:0000313" key="4">
    <source>
        <dbReference type="Proteomes" id="UP000306050"/>
    </source>
</evidence>
<dbReference type="GO" id="GO:0048193">
    <property type="term" value="P:Golgi vesicle transport"/>
    <property type="evidence" value="ECO:0007669"/>
    <property type="project" value="TreeGrafter"/>
</dbReference>
<keyword evidence="4" id="KW-1185">Reference proteome</keyword>
<comment type="caution">
    <text evidence="3">The sequence shown here is derived from an EMBL/GenBank/DDBJ whole genome shotgun (WGS) entry which is preliminary data.</text>
</comment>
<gene>
    <name evidence="3" type="ORF">EX895_005232</name>
</gene>
<keyword evidence="1" id="KW-0175">Coiled coil</keyword>
<feature type="region of interest" description="Disordered" evidence="2">
    <location>
        <begin position="370"/>
        <end position="393"/>
    </location>
</feature>
<evidence type="ECO:0000256" key="1">
    <source>
        <dbReference type="SAM" id="Coils"/>
    </source>
</evidence>
<dbReference type="OrthoDB" id="10255000at2759"/>
<dbReference type="KEGG" id="sgra:EX895_005232"/>
<dbReference type="SUPFAM" id="SSF57997">
    <property type="entry name" value="Tropomyosin"/>
    <property type="match status" value="1"/>
</dbReference>
<dbReference type="PANTHER" id="PTHR19327:SF0">
    <property type="entry name" value="GOLGIN SUBFAMILY A MEMBER 4"/>
    <property type="match status" value="1"/>
</dbReference>
<reference evidence="3 4" key="1">
    <citation type="submission" date="2019-05" db="EMBL/GenBank/DDBJ databases">
        <title>Sporisorium graminicola CBS 10092 draft sequencing and annotation.</title>
        <authorList>
            <person name="Solano-Gonzalez S."/>
            <person name="Caddick M.X."/>
            <person name="Darby A."/>
        </authorList>
    </citation>
    <scope>NUCLEOTIDE SEQUENCE [LARGE SCALE GENOMIC DNA]</scope>
    <source>
        <strain evidence="3 4">CBS 10092</strain>
    </source>
</reference>
<dbReference type="EMBL" id="SRRM01000019">
    <property type="protein sequence ID" value="TKY85692.1"/>
    <property type="molecule type" value="Genomic_DNA"/>
</dbReference>
<dbReference type="AlphaFoldDB" id="A0A4U7KRT6"/>
<dbReference type="Gene3D" id="1.10.287.1490">
    <property type="match status" value="3"/>
</dbReference>
<dbReference type="PANTHER" id="PTHR19327">
    <property type="entry name" value="GOLGIN"/>
    <property type="match status" value="1"/>
</dbReference>
<evidence type="ECO:0000313" key="3">
    <source>
        <dbReference type="EMBL" id="TKY85692.1"/>
    </source>
</evidence>
<dbReference type="GeneID" id="40728127"/>
<dbReference type="RefSeq" id="XP_029737677.1">
    <property type="nucleotide sequence ID" value="XM_029885825.1"/>
</dbReference>
<dbReference type="Proteomes" id="UP000306050">
    <property type="component" value="Chromosome SGRAM_6"/>
</dbReference>
<proteinExistence type="predicted"/>
<dbReference type="Gene3D" id="1.20.5.340">
    <property type="match status" value="1"/>
</dbReference>
<name>A0A4U7KRT6_9BASI</name>
<sequence length="1158" mass="131708">MADRFAALAGYDAGSNYDSTVEQSLAAAAREDLPGLETVASINIDLPPSKPLNSTFGKSKKPSAAAERARRITSGPIDLAAAPSARSRTPPPHDSSATSSNKENARHDEPPSTQRKQDQRRHYGVRIADDDTFEELEDSLQNGHQQDELKRMQQDMSQGGDSLLAASPGNDSGQWGARAMRRRSAAGVSMKSAQEKINSLTQERDELKIVVDLLREKVSLDDRLAELIVLKKEKLSYTNKMIAQQAMLKQQDRAIKVLQKEQQQWKGTNPAEYEKRIAELQAKLLAANNKAEDDRREKVRLQDELDFVKRRGPPPGDSSRGGDETSATSLGDSTRLRQRIDALRDEHEDEKYELRRERDEVQEQLELARDEIDRLRSDQRRASSPGETSHYQRNIDDLEQQLTAHKTENAKMLERHAQLMADIEQHKDEVYELRSSEEALQRELDVANQRLEHANITQEDEAVRFVEAERLAAERFQDQIDKLRDELASAQLQIDGKEAELERLDAELQDVTAKVADLEYELRQAENLLEEQKVQLEGVEAEADELDRQVQAFKQEADELRAETDELHKELDAKDADLAETNKEMQEMSNRMFGLEEELEARADEIKQLDEEIAKVEEALQQANEKHERYTGVLKDKLAATTQELTGTQGQLEATLGELDAMRDEADSYAREVEQLTAERARLEELNAKLDAKVSDVVEDLKAEERALDDAHAEWERKLEETEERMARVVRDKDEAILALEKELNQMEDDLATRKSDVQTLQDALRAKENESFRMGQSSANDKYSLELEIDRLKRDLARCEDDLARARKELDRKDDALRQKEDSLAALHSELREAQAKLASEMQTHMGLAERFEAQQGAIRAERKELEAARAKVEQLEYELNDGERATLRTEQATRDALNQRNTLLLTIYQQMGKILASSSNDGSSSTPRKREAELKPFTNFDVFHSSLLGRLRRVFDTQLGIDQKAKELESKLMEKYTALKRQQDTRFRQIDRFEASVKVAADKQGQWRQRLVSKQAELDAVKATNAELLQQISSLKTRSSLSTPGDNNKLTALTTRANTAERRLATALTQASQAEDRLAEAKTKYGEGEGKWAARIKELELRCKAAEERVKRERQGAKERVAELEEIRRKLEKDLDAAMKRNRLVGELQANVRNID</sequence>
<organism evidence="3 4">
    <name type="scientific">Sporisorium graminicola</name>
    <dbReference type="NCBI Taxonomy" id="280036"/>
    <lineage>
        <taxon>Eukaryota</taxon>
        <taxon>Fungi</taxon>
        <taxon>Dikarya</taxon>
        <taxon>Basidiomycota</taxon>
        <taxon>Ustilaginomycotina</taxon>
        <taxon>Ustilaginomycetes</taxon>
        <taxon>Ustilaginales</taxon>
        <taxon>Ustilaginaceae</taxon>
        <taxon>Sporisorium</taxon>
    </lineage>
</organism>
<protein>
    <submittedName>
        <fullName evidence="3">Uncharacterized protein</fullName>
    </submittedName>
</protein>
<feature type="region of interest" description="Disordered" evidence="2">
    <location>
        <begin position="289"/>
        <end position="337"/>
    </location>
</feature>
<feature type="compositionally biased region" description="Basic and acidic residues" evidence="2">
    <location>
        <begin position="370"/>
        <end position="381"/>
    </location>
</feature>
<evidence type="ECO:0000256" key="2">
    <source>
        <dbReference type="SAM" id="MobiDB-lite"/>
    </source>
</evidence>
<feature type="coiled-coil region" evidence="1">
    <location>
        <begin position="1013"/>
        <end position="1143"/>
    </location>
</feature>
<feature type="compositionally biased region" description="Basic and acidic residues" evidence="2">
    <location>
        <begin position="103"/>
        <end position="121"/>
    </location>
</feature>
<accession>A0A4U7KRT6</accession>
<feature type="region of interest" description="Disordered" evidence="2">
    <location>
        <begin position="43"/>
        <end position="192"/>
    </location>
</feature>
<feature type="compositionally biased region" description="Basic and acidic residues" evidence="2">
    <location>
        <begin position="290"/>
        <end position="309"/>
    </location>
</feature>
<dbReference type="GO" id="GO:0031267">
    <property type="term" value="F:small GTPase binding"/>
    <property type="evidence" value="ECO:0007669"/>
    <property type="project" value="TreeGrafter"/>
</dbReference>